<gene>
    <name evidence="1" type="ORF">SE37_09065</name>
</gene>
<dbReference type="SUPFAM" id="SSF103165">
    <property type="entry name" value="Ta1353-like"/>
    <property type="match status" value="1"/>
</dbReference>
<dbReference type="InterPro" id="IPR007153">
    <property type="entry name" value="Adenosine_kinase"/>
</dbReference>
<dbReference type="Gene3D" id="3.40.1520.10">
    <property type="entry name" value="Ta1353-like"/>
    <property type="match status" value="1"/>
</dbReference>
<dbReference type="EMBL" id="JXBL01000001">
    <property type="protein sequence ID" value="KIE42772.1"/>
    <property type="molecule type" value="Genomic_DNA"/>
</dbReference>
<organism evidence="1 2">
    <name type="scientific">Geobacter soli</name>
    <dbReference type="NCBI Taxonomy" id="1510391"/>
    <lineage>
        <taxon>Bacteria</taxon>
        <taxon>Pseudomonadati</taxon>
        <taxon>Thermodesulfobacteriota</taxon>
        <taxon>Desulfuromonadia</taxon>
        <taxon>Geobacterales</taxon>
        <taxon>Geobacteraceae</taxon>
        <taxon>Geobacter</taxon>
    </lineage>
</organism>
<proteinExistence type="predicted"/>
<dbReference type="PANTHER" id="PTHR36155:SF1">
    <property type="entry name" value="BLL5354 PROTEIN"/>
    <property type="match status" value="1"/>
</dbReference>
<dbReference type="InterPro" id="IPR036902">
    <property type="entry name" value="Ta1353-like_sf"/>
</dbReference>
<dbReference type="RefSeq" id="WP_039645639.1">
    <property type="nucleotide sequence ID" value="NZ_JXBL01000001.1"/>
</dbReference>
<dbReference type="AlphaFoldDB" id="A0A0C1QQ02"/>
<accession>A0A0C1QQ02</accession>
<dbReference type="Pfam" id="PF04008">
    <property type="entry name" value="Adenosine_kin"/>
    <property type="match status" value="1"/>
</dbReference>
<evidence type="ECO:0000313" key="2">
    <source>
        <dbReference type="Proteomes" id="UP000031433"/>
    </source>
</evidence>
<name>A0A0C1QQ02_9BACT</name>
<reference evidence="1 2" key="1">
    <citation type="submission" date="2015-01" db="EMBL/GenBank/DDBJ databases">
        <title>Genome sequence of the anaerobic bacterium Geobacter soli GSS01, a dissimilatory Fe(III) reducer from soil.</title>
        <authorList>
            <person name="Yang G."/>
            <person name="Zhou S."/>
        </authorList>
    </citation>
    <scope>NUCLEOTIDE SEQUENCE [LARGE SCALE GENOMIC DNA]</scope>
    <source>
        <strain evidence="1 2">GSS01</strain>
    </source>
</reference>
<dbReference type="PANTHER" id="PTHR36155">
    <property type="entry name" value="BLL5354 PROTEIN"/>
    <property type="match status" value="1"/>
</dbReference>
<keyword evidence="1" id="KW-0808">Transferase</keyword>
<evidence type="ECO:0000313" key="1">
    <source>
        <dbReference type="EMBL" id="KIE42772.1"/>
    </source>
</evidence>
<keyword evidence="2" id="KW-1185">Reference proteome</keyword>
<protein>
    <submittedName>
        <fullName evidence="1">Adenosine monophosphate-protein transferase</fullName>
    </submittedName>
</protein>
<sequence length="162" mass="17929">MNLEIHAIKIDIPQDCNVILGQTHFIKTAEDLYEVVATTVPQARFGIAFTEASGPCLIRTEGNDEELIRTCVRNLQAIGAGHVFCILLKDAYPINILNQIKNCPEVCRVFCATANPLQVIVASTSQGWGVLGVIDGYPPKGVETDDDRQQRRDFLRAVGYKR</sequence>
<dbReference type="Proteomes" id="UP000031433">
    <property type="component" value="Unassembled WGS sequence"/>
</dbReference>
<comment type="caution">
    <text evidence="1">The sequence shown here is derived from an EMBL/GenBank/DDBJ whole genome shotgun (WGS) entry which is preliminary data.</text>
</comment>
<dbReference type="GO" id="GO:0016740">
    <property type="term" value="F:transferase activity"/>
    <property type="evidence" value="ECO:0007669"/>
    <property type="project" value="UniProtKB-KW"/>
</dbReference>